<dbReference type="WBParaSite" id="sdigi.contig410.g8128.t1">
    <property type="protein sequence ID" value="sdigi.contig410.g8128.t1"/>
    <property type="gene ID" value="sdigi.contig410.g8128"/>
</dbReference>
<sequence length="225" mass="25779">MALIFGDAVNWSKDLVTPLHTILLGLPKNLRHRINSFAQRIQDICKLNMEFENCINQCDNQMAGQILLKGQTSWKSICDAYRHNTGDFLSFIVPCWSRHGNDVVTLCAAQTSAMQRAISNVVNSGIKMVNDHLDDLCRSVTMYDKCYARQSDKFCGTKMYQFLINISRRSFKALLELLEESGLIKHLPESCEQWPKKLTNFNWHNERENAQRRDISASESDNESG</sequence>
<protein>
    <submittedName>
        <fullName evidence="2">Uncharacterized protein</fullName>
    </submittedName>
</protein>
<evidence type="ECO:0000313" key="1">
    <source>
        <dbReference type="Proteomes" id="UP000887581"/>
    </source>
</evidence>
<dbReference type="AlphaFoldDB" id="A0A915PXB9"/>
<evidence type="ECO:0000313" key="2">
    <source>
        <dbReference type="WBParaSite" id="sdigi.contig410.g8128.t1"/>
    </source>
</evidence>
<keyword evidence="1" id="KW-1185">Reference proteome</keyword>
<organism evidence="1 2">
    <name type="scientific">Setaria digitata</name>
    <dbReference type="NCBI Taxonomy" id="48799"/>
    <lineage>
        <taxon>Eukaryota</taxon>
        <taxon>Metazoa</taxon>
        <taxon>Ecdysozoa</taxon>
        <taxon>Nematoda</taxon>
        <taxon>Chromadorea</taxon>
        <taxon>Rhabditida</taxon>
        <taxon>Spirurina</taxon>
        <taxon>Spiruromorpha</taxon>
        <taxon>Filarioidea</taxon>
        <taxon>Setariidae</taxon>
        <taxon>Setaria</taxon>
    </lineage>
</organism>
<reference evidence="2" key="1">
    <citation type="submission" date="2022-11" db="UniProtKB">
        <authorList>
            <consortium name="WormBaseParasite"/>
        </authorList>
    </citation>
    <scope>IDENTIFICATION</scope>
</reference>
<name>A0A915PXB9_9BILA</name>
<accession>A0A915PXB9</accession>
<dbReference type="Proteomes" id="UP000887581">
    <property type="component" value="Unplaced"/>
</dbReference>
<proteinExistence type="predicted"/>